<keyword evidence="3" id="KW-1003">Cell membrane</keyword>
<feature type="transmembrane region" description="Helical" evidence="7">
    <location>
        <begin position="111"/>
        <end position="130"/>
    </location>
</feature>
<feature type="transmembrane region" description="Helical" evidence="7">
    <location>
        <begin position="6"/>
        <end position="25"/>
    </location>
</feature>
<feature type="transmembrane region" description="Helical" evidence="7">
    <location>
        <begin position="70"/>
        <end position="91"/>
    </location>
</feature>
<evidence type="ECO:0000313" key="9">
    <source>
        <dbReference type="Proteomes" id="UP001387364"/>
    </source>
</evidence>
<evidence type="ECO:0000256" key="5">
    <source>
        <dbReference type="ARBA" id="ARBA00022989"/>
    </source>
</evidence>
<name>A0ABZ2N7B8_9BACI</name>
<reference evidence="8 9" key="1">
    <citation type="submission" date="2024-02" db="EMBL/GenBank/DDBJ databases">
        <title>Seven novel Bacillus-like species.</title>
        <authorList>
            <person name="Liu G."/>
        </authorList>
    </citation>
    <scope>NUCLEOTIDE SEQUENCE [LARGE SCALE GENOMIC DNA]</scope>
    <source>
        <strain evidence="8 9">FJAT-52991</strain>
    </source>
</reference>
<evidence type="ECO:0000256" key="6">
    <source>
        <dbReference type="ARBA" id="ARBA00023136"/>
    </source>
</evidence>
<keyword evidence="9" id="KW-1185">Reference proteome</keyword>
<dbReference type="PANTHER" id="PTHR40043">
    <property type="entry name" value="UPF0719 INNER MEMBRANE PROTEIN YJFL"/>
    <property type="match status" value="1"/>
</dbReference>
<dbReference type="Pfam" id="PF03994">
    <property type="entry name" value="DUF350"/>
    <property type="match status" value="1"/>
</dbReference>
<accession>A0ABZ2N7B8</accession>
<evidence type="ECO:0000256" key="4">
    <source>
        <dbReference type="ARBA" id="ARBA00022692"/>
    </source>
</evidence>
<feature type="transmembrane region" description="Helical" evidence="7">
    <location>
        <begin position="45"/>
        <end position="64"/>
    </location>
</feature>
<comment type="similarity">
    <text evidence="2">Belongs to the UPF0719 family.</text>
</comment>
<keyword evidence="5 7" id="KW-1133">Transmembrane helix</keyword>
<keyword evidence="6 7" id="KW-0472">Membrane</keyword>
<dbReference type="SUPFAM" id="SSF103473">
    <property type="entry name" value="MFS general substrate transporter"/>
    <property type="match status" value="1"/>
</dbReference>
<dbReference type="EMBL" id="CP147404">
    <property type="protein sequence ID" value="WXB93497.1"/>
    <property type="molecule type" value="Genomic_DNA"/>
</dbReference>
<comment type="subcellular location">
    <subcellularLocation>
        <location evidence="1">Cell membrane</location>
        <topology evidence="1">Multi-pass membrane protein</topology>
    </subcellularLocation>
</comment>
<proteinExistence type="inferred from homology"/>
<dbReference type="Proteomes" id="UP001387364">
    <property type="component" value="Chromosome"/>
</dbReference>
<evidence type="ECO:0000256" key="2">
    <source>
        <dbReference type="ARBA" id="ARBA00005779"/>
    </source>
</evidence>
<evidence type="ECO:0000313" key="8">
    <source>
        <dbReference type="EMBL" id="WXB93497.1"/>
    </source>
</evidence>
<dbReference type="InterPro" id="IPR007140">
    <property type="entry name" value="DUF350"/>
</dbReference>
<dbReference type="PANTHER" id="PTHR40043:SF1">
    <property type="entry name" value="UPF0719 INNER MEMBRANE PROTEIN YJFL"/>
    <property type="match status" value="1"/>
</dbReference>
<protein>
    <submittedName>
        <fullName evidence="8">DUF350 domain-containing protein</fullName>
    </submittedName>
</protein>
<gene>
    <name evidence="8" type="ORF">WDJ61_02170</name>
</gene>
<evidence type="ECO:0000256" key="7">
    <source>
        <dbReference type="SAM" id="Phobius"/>
    </source>
</evidence>
<keyword evidence="4 7" id="KW-0812">Transmembrane</keyword>
<evidence type="ECO:0000256" key="1">
    <source>
        <dbReference type="ARBA" id="ARBA00004651"/>
    </source>
</evidence>
<dbReference type="RefSeq" id="WP_338752838.1">
    <property type="nucleotide sequence ID" value="NZ_CP147404.1"/>
</dbReference>
<organism evidence="8 9">
    <name type="scientific">Bacillus kandeliae</name>
    <dbReference type="NCBI Taxonomy" id="3129297"/>
    <lineage>
        <taxon>Bacteria</taxon>
        <taxon>Bacillati</taxon>
        <taxon>Bacillota</taxon>
        <taxon>Bacilli</taxon>
        <taxon>Bacillales</taxon>
        <taxon>Bacillaceae</taxon>
        <taxon>Bacillus</taxon>
    </lineage>
</organism>
<sequence length="131" mass="14402">MNPFVLTFLYFAIAIGVVVVGLFLFEMLTRKYKDWEEIREGNAAVALSIGGKIVGICIILMFSIFHNDTIIQTVIWGAYGIALQLIAYLLFDLLTRGFSVEEQLKNRNIAVGLISFCVSVGFACVVGASIS</sequence>
<dbReference type="InterPro" id="IPR036259">
    <property type="entry name" value="MFS_trans_sf"/>
</dbReference>
<evidence type="ECO:0000256" key="3">
    <source>
        <dbReference type="ARBA" id="ARBA00022475"/>
    </source>
</evidence>